<evidence type="ECO:0000313" key="1">
    <source>
        <dbReference type="EMBL" id="VDP54484.1"/>
    </source>
</evidence>
<protein>
    <submittedName>
        <fullName evidence="1">Uncharacterized protein</fullName>
    </submittedName>
</protein>
<dbReference type="PANTHER" id="PTHR45775:SF6">
    <property type="entry name" value="RAD, GEM_KIR FAMILY MEMBER 2, ISOFORM C"/>
    <property type="match status" value="1"/>
</dbReference>
<proteinExistence type="predicted"/>
<reference evidence="1 2" key="1">
    <citation type="submission" date="2018-11" db="EMBL/GenBank/DDBJ databases">
        <authorList>
            <consortium name="Pathogen Informatics"/>
        </authorList>
    </citation>
    <scope>NUCLEOTIDE SEQUENCE [LARGE SCALE GENOMIC DNA]</scope>
    <source>
        <strain evidence="1 2">Zambia</strain>
    </source>
</reference>
<gene>
    <name evidence="1" type="ORF">SMRZ_LOCUS25247</name>
</gene>
<dbReference type="GO" id="GO:0005246">
    <property type="term" value="F:calcium channel regulator activity"/>
    <property type="evidence" value="ECO:0007669"/>
    <property type="project" value="TreeGrafter"/>
</dbReference>
<dbReference type="SUPFAM" id="SSF52540">
    <property type="entry name" value="P-loop containing nucleoside triphosphate hydrolases"/>
    <property type="match status" value="1"/>
</dbReference>
<dbReference type="InterPro" id="IPR027417">
    <property type="entry name" value="P-loop_NTPase"/>
</dbReference>
<dbReference type="EMBL" id="UZAI01021108">
    <property type="protein sequence ID" value="VDP54484.1"/>
    <property type="molecule type" value="Genomic_DNA"/>
</dbReference>
<evidence type="ECO:0000313" key="2">
    <source>
        <dbReference type="Proteomes" id="UP000277204"/>
    </source>
</evidence>
<sequence length="119" mass="13321">MVDFFIIFLTYSLKEVQIRDCIDAFLVVYAIDDQNSFEAARLIVNALTPLNDTRQCPTLSSTKAMNNPMTVVPGLIYLVGNKSDLVRGRQVSIEGLINLLSINLLLSYVRTVRIALMLP</sequence>
<name>A0A3P8FA08_9TREM</name>
<dbReference type="GO" id="GO:0005886">
    <property type="term" value="C:plasma membrane"/>
    <property type="evidence" value="ECO:0007669"/>
    <property type="project" value="TreeGrafter"/>
</dbReference>
<dbReference type="InterPro" id="IPR051641">
    <property type="entry name" value="RGK_GTP-binding_reg"/>
</dbReference>
<dbReference type="GO" id="GO:0005525">
    <property type="term" value="F:GTP binding"/>
    <property type="evidence" value="ECO:0007669"/>
    <property type="project" value="TreeGrafter"/>
</dbReference>
<keyword evidence="2" id="KW-1185">Reference proteome</keyword>
<accession>A0A3P8FA08</accession>
<dbReference type="PANTHER" id="PTHR45775">
    <property type="entry name" value="RAD, GEM/KIR FAMILY MEMBER 2, ISOFORM C"/>
    <property type="match status" value="1"/>
</dbReference>
<organism evidence="1 2">
    <name type="scientific">Schistosoma margrebowiei</name>
    <dbReference type="NCBI Taxonomy" id="48269"/>
    <lineage>
        <taxon>Eukaryota</taxon>
        <taxon>Metazoa</taxon>
        <taxon>Spiralia</taxon>
        <taxon>Lophotrochozoa</taxon>
        <taxon>Platyhelminthes</taxon>
        <taxon>Trematoda</taxon>
        <taxon>Digenea</taxon>
        <taxon>Strigeidida</taxon>
        <taxon>Schistosomatoidea</taxon>
        <taxon>Schistosomatidae</taxon>
        <taxon>Schistosoma</taxon>
    </lineage>
</organism>
<dbReference type="Proteomes" id="UP000277204">
    <property type="component" value="Unassembled WGS sequence"/>
</dbReference>
<dbReference type="Gene3D" id="3.40.50.300">
    <property type="entry name" value="P-loop containing nucleotide triphosphate hydrolases"/>
    <property type="match status" value="1"/>
</dbReference>
<dbReference type="AlphaFoldDB" id="A0A3P8FA08"/>